<evidence type="ECO:0000313" key="12">
    <source>
        <dbReference type="Proteomes" id="UP001152876"/>
    </source>
</evidence>
<keyword evidence="7 9" id="KW-0472">Membrane</keyword>
<dbReference type="OrthoDB" id="4964541at2"/>
<evidence type="ECO:0000256" key="4">
    <source>
        <dbReference type="ARBA" id="ARBA00022519"/>
    </source>
</evidence>
<dbReference type="PANTHER" id="PTHR35011:SF11">
    <property type="entry name" value="TRAP TRANSPORTER SMALL PERMEASE PROTEIN"/>
    <property type="match status" value="1"/>
</dbReference>
<evidence type="ECO:0000259" key="10">
    <source>
        <dbReference type="Pfam" id="PF04290"/>
    </source>
</evidence>
<organism evidence="11 12">
    <name type="scientific">Hydrogenophaga taeniospiralis CCUG 15921</name>
    <dbReference type="NCBI Taxonomy" id="1281780"/>
    <lineage>
        <taxon>Bacteria</taxon>
        <taxon>Pseudomonadati</taxon>
        <taxon>Pseudomonadota</taxon>
        <taxon>Betaproteobacteria</taxon>
        <taxon>Burkholderiales</taxon>
        <taxon>Comamonadaceae</taxon>
        <taxon>Hydrogenophaga</taxon>
    </lineage>
</organism>
<proteinExistence type="inferred from homology"/>
<keyword evidence="3" id="KW-1003">Cell membrane</keyword>
<comment type="subcellular location">
    <subcellularLocation>
        <location evidence="1 9">Cell inner membrane</location>
        <topology evidence="1 9">Multi-pass membrane protein</topology>
    </subcellularLocation>
</comment>
<feature type="transmembrane region" description="Helical" evidence="9">
    <location>
        <begin position="97"/>
        <end position="117"/>
    </location>
</feature>
<comment type="caution">
    <text evidence="11">The sequence shown here is derived from an EMBL/GenBank/DDBJ whole genome shotgun (WGS) entry which is preliminary data.</text>
</comment>
<dbReference type="InterPro" id="IPR055348">
    <property type="entry name" value="DctQ"/>
</dbReference>
<sequence>MSHHQPSGHPLSRFLDLIYLACIWVAGACIFLMSLFIPWGIFSRYVLGTGSQWPEPISILLMVVFTFLGAAVSYRAGGHIAVAMLTDRLPAGLRHPLRGVVHVLMLTISLFMLWYGVQLCIGTWGQSIPELPWMPVGFTYLPVPIGGAVTALFVLEHIFLGDQSRRAVVTFDHEAAETGAA</sequence>
<comment type="similarity">
    <text evidence="8 9">Belongs to the TRAP transporter small permease family.</text>
</comment>
<protein>
    <recommendedName>
        <fullName evidence="9">TRAP transporter small permease protein</fullName>
    </recommendedName>
</protein>
<feature type="transmembrane region" description="Helical" evidence="9">
    <location>
        <begin position="57"/>
        <end position="76"/>
    </location>
</feature>
<dbReference type="AlphaFoldDB" id="A0A9X4SB27"/>
<evidence type="ECO:0000256" key="3">
    <source>
        <dbReference type="ARBA" id="ARBA00022475"/>
    </source>
</evidence>
<dbReference type="InterPro" id="IPR007387">
    <property type="entry name" value="TRAP_DctQ"/>
</dbReference>
<evidence type="ECO:0000313" key="11">
    <source>
        <dbReference type="EMBL" id="MDG5974883.1"/>
    </source>
</evidence>
<dbReference type="EMBL" id="AOGK01000004">
    <property type="protein sequence ID" value="MDG5974883.1"/>
    <property type="molecule type" value="Genomic_DNA"/>
</dbReference>
<evidence type="ECO:0000256" key="9">
    <source>
        <dbReference type="RuleBase" id="RU369079"/>
    </source>
</evidence>
<dbReference type="GO" id="GO:0005886">
    <property type="term" value="C:plasma membrane"/>
    <property type="evidence" value="ECO:0007669"/>
    <property type="project" value="UniProtKB-SubCell"/>
</dbReference>
<keyword evidence="12" id="KW-1185">Reference proteome</keyword>
<accession>A0A9X4SB27</accession>
<dbReference type="Pfam" id="PF04290">
    <property type="entry name" value="DctQ"/>
    <property type="match status" value="1"/>
</dbReference>
<keyword evidence="5 9" id="KW-0812">Transmembrane</keyword>
<evidence type="ECO:0000256" key="2">
    <source>
        <dbReference type="ARBA" id="ARBA00022448"/>
    </source>
</evidence>
<gene>
    <name evidence="11" type="ORF">H010_06430</name>
</gene>
<evidence type="ECO:0000256" key="1">
    <source>
        <dbReference type="ARBA" id="ARBA00004429"/>
    </source>
</evidence>
<comment type="subunit">
    <text evidence="9">The complex comprises the extracytoplasmic solute receptor protein and the two transmembrane proteins.</text>
</comment>
<reference evidence="11" key="1">
    <citation type="submission" date="2013-01" db="EMBL/GenBank/DDBJ databases">
        <title>Genome draft of Hydrogenophaga taeniospiralis 2K1.</title>
        <authorList>
            <person name="Gomila M."/>
            <person name="Lalucat J."/>
        </authorList>
    </citation>
    <scope>NUCLEOTIDE SEQUENCE</scope>
    <source>
        <strain evidence="11">CCUG 15921</strain>
    </source>
</reference>
<feature type="transmembrane region" description="Helical" evidence="9">
    <location>
        <begin position="137"/>
        <end position="155"/>
    </location>
</feature>
<evidence type="ECO:0000256" key="5">
    <source>
        <dbReference type="ARBA" id="ARBA00022692"/>
    </source>
</evidence>
<evidence type="ECO:0000256" key="6">
    <source>
        <dbReference type="ARBA" id="ARBA00022989"/>
    </source>
</evidence>
<dbReference type="GO" id="GO:0022857">
    <property type="term" value="F:transmembrane transporter activity"/>
    <property type="evidence" value="ECO:0007669"/>
    <property type="project" value="UniProtKB-UniRule"/>
</dbReference>
<keyword evidence="6 9" id="KW-1133">Transmembrane helix</keyword>
<feature type="domain" description="Tripartite ATP-independent periplasmic transporters DctQ component" evidence="10">
    <location>
        <begin position="34"/>
        <end position="159"/>
    </location>
</feature>
<evidence type="ECO:0000256" key="7">
    <source>
        <dbReference type="ARBA" id="ARBA00023136"/>
    </source>
</evidence>
<dbReference type="RefSeq" id="WP_068173711.1">
    <property type="nucleotide sequence ID" value="NZ_AOGK01000004.1"/>
</dbReference>
<evidence type="ECO:0000256" key="8">
    <source>
        <dbReference type="ARBA" id="ARBA00038436"/>
    </source>
</evidence>
<dbReference type="PANTHER" id="PTHR35011">
    <property type="entry name" value="2,3-DIKETO-L-GULONATE TRAP TRANSPORTER SMALL PERMEASE PROTEIN YIAM"/>
    <property type="match status" value="1"/>
</dbReference>
<keyword evidence="2 9" id="KW-0813">Transport</keyword>
<dbReference type="Proteomes" id="UP001152876">
    <property type="component" value="Unassembled WGS sequence"/>
</dbReference>
<comment type="function">
    <text evidence="9">Part of the tripartite ATP-independent periplasmic (TRAP) transport system.</text>
</comment>
<name>A0A9X4SB27_9BURK</name>
<feature type="transmembrane region" description="Helical" evidence="9">
    <location>
        <begin position="17"/>
        <end position="37"/>
    </location>
</feature>
<dbReference type="GO" id="GO:0015740">
    <property type="term" value="P:C4-dicarboxylate transport"/>
    <property type="evidence" value="ECO:0007669"/>
    <property type="project" value="TreeGrafter"/>
</dbReference>
<keyword evidence="4 9" id="KW-0997">Cell inner membrane</keyword>